<name>A0A0D1WA31_ANEMI</name>
<dbReference type="PIRSF" id="PIRSF016661">
    <property type="entry name" value="BioY"/>
    <property type="match status" value="1"/>
</dbReference>
<dbReference type="AlphaFoldDB" id="A0A0D1WA31"/>
<dbReference type="GO" id="GO:0015225">
    <property type="term" value="F:biotin transmembrane transporter activity"/>
    <property type="evidence" value="ECO:0007669"/>
    <property type="project" value="UniProtKB-UniRule"/>
</dbReference>
<protein>
    <recommendedName>
        <fullName evidence="2">Biotin transporter</fullName>
    </recommendedName>
</protein>
<dbReference type="Gene3D" id="1.10.1760.20">
    <property type="match status" value="1"/>
</dbReference>
<dbReference type="GeneID" id="42304656"/>
<gene>
    <name evidence="4" type="ORF">AF333_05475</name>
    <name evidence="5" type="ORF">SAMN04487909_1566</name>
</gene>
<keyword evidence="2" id="KW-1003">Cell membrane</keyword>
<organism evidence="4 6">
    <name type="scientific">Aneurinibacillus migulanus</name>
    <name type="common">Bacillus migulanus</name>
    <dbReference type="NCBI Taxonomy" id="47500"/>
    <lineage>
        <taxon>Bacteria</taxon>
        <taxon>Bacillati</taxon>
        <taxon>Bacillota</taxon>
        <taxon>Bacilli</taxon>
        <taxon>Bacillales</taxon>
        <taxon>Paenibacillaceae</taxon>
        <taxon>Aneurinibacillus group</taxon>
        <taxon>Aneurinibacillus</taxon>
    </lineage>
</organism>
<keyword evidence="6" id="KW-1185">Reference proteome</keyword>
<evidence type="ECO:0000256" key="3">
    <source>
        <dbReference type="SAM" id="Phobius"/>
    </source>
</evidence>
<keyword evidence="3" id="KW-0812">Transmembrane</keyword>
<feature type="transmembrane region" description="Helical" evidence="3">
    <location>
        <begin position="145"/>
        <end position="170"/>
    </location>
</feature>
<dbReference type="EMBL" id="FNED01000056">
    <property type="protein sequence ID" value="SDK44806.1"/>
    <property type="molecule type" value="Genomic_DNA"/>
</dbReference>
<sequence>MRSENVKMLILSALFCAFIAVFAQISILFIPQVPFTLQNFALALIPIMLGRRYGTIAVLLYLLLGAIGIPVFAQFKAGLGILVGSTGGYLIGYAVAVFVIGTMLKGKDITFLRAFLANIVGLIIIYALGVTQLKFVTHLPWSQAFGIGMGLFIIPDLIKIAAASYIGVLVRRRLASAGLLPVSLRNDKIAV</sequence>
<dbReference type="OrthoDB" id="9803495at2"/>
<evidence type="ECO:0000313" key="4">
    <source>
        <dbReference type="EMBL" id="KON95014.1"/>
    </source>
</evidence>
<comment type="subcellular location">
    <subcellularLocation>
        <location evidence="2">Cell membrane</location>
        <topology evidence="2">Multi-pass membrane protein</topology>
    </subcellularLocation>
</comment>
<keyword evidence="2 3" id="KW-0472">Membrane</keyword>
<dbReference type="PANTHER" id="PTHR34295:SF1">
    <property type="entry name" value="BIOTIN TRANSPORTER BIOY"/>
    <property type="match status" value="1"/>
</dbReference>
<dbReference type="Pfam" id="PF02632">
    <property type="entry name" value="BioY"/>
    <property type="match status" value="1"/>
</dbReference>
<reference evidence="4 6" key="1">
    <citation type="submission" date="2015-07" db="EMBL/GenBank/DDBJ databases">
        <title>Fjat-14205 dsm 2895.</title>
        <authorList>
            <person name="Liu B."/>
            <person name="Wang J."/>
            <person name="Zhu Y."/>
            <person name="Liu G."/>
            <person name="Chen Q."/>
            <person name="Chen Z."/>
            <person name="Lan J."/>
            <person name="Che J."/>
            <person name="Ge C."/>
            <person name="Shi H."/>
            <person name="Pan Z."/>
            <person name="Liu X."/>
        </authorList>
    </citation>
    <scope>NUCLEOTIDE SEQUENCE [LARGE SCALE GENOMIC DNA]</scope>
    <source>
        <strain evidence="4 6">DSM 2895</strain>
    </source>
</reference>
<dbReference type="Proteomes" id="UP000182836">
    <property type="component" value="Unassembled WGS sequence"/>
</dbReference>
<accession>A0A0D1WA31</accession>
<dbReference type="Proteomes" id="UP000037269">
    <property type="component" value="Unassembled WGS sequence"/>
</dbReference>
<dbReference type="EMBL" id="LGUG01000004">
    <property type="protein sequence ID" value="KON95014.1"/>
    <property type="molecule type" value="Genomic_DNA"/>
</dbReference>
<feature type="transmembrane region" description="Helical" evidence="3">
    <location>
        <begin position="56"/>
        <end position="75"/>
    </location>
</feature>
<evidence type="ECO:0000313" key="7">
    <source>
        <dbReference type="Proteomes" id="UP000182836"/>
    </source>
</evidence>
<dbReference type="STRING" id="47500.AF333_05475"/>
<feature type="transmembrane region" description="Helical" evidence="3">
    <location>
        <begin position="81"/>
        <end position="104"/>
    </location>
</feature>
<evidence type="ECO:0000256" key="1">
    <source>
        <dbReference type="ARBA" id="ARBA00010692"/>
    </source>
</evidence>
<keyword evidence="2" id="KW-0813">Transport</keyword>
<evidence type="ECO:0000313" key="6">
    <source>
        <dbReference type="Proteomes" id="UP000037269"/>
    </source>
</evidence>
<dbReference type="InterPro" id="IPR003784">
    <property type="entry name" value="BioY"/>
</dbReference>
<reference evidence="5 7" key="2">
    <citation type="submission" date="2016-10" db="EMBL/GenBank/DDBJ databases">
        <authorList>
            <person name="de Groot N.N."/>
        </authorList>
    </citation>
    <scope>NUCLEOTIDE SEQUENCE [LARGE SCALE GENOMIC DNA]</scope>
    <source>
        <strain evidence="5 7">DSM 2895</strain>
    </source>
</reference>
<dbReference type="GO" id="GO:0005886">
    <property type="term" value="C:plasma membrane"/>
    <property type="evidence" value="ECO:0007669"/>
    <property type="project" value="UniProtKB-SubCell"/>
</dbReference>
<feature type="transmembrane region" description="Helical" evidence="3">
    <location>
        <begin position="111"/>
        <end position="133"/>
    </location>
</feature>
<dbReference type="PANTHER" id="PTHR34295">
    <property type="entry name" value="BIOTIN TRANSPORTER BIOY"/>
    <property type="match status" value="1"/>
</dbReference>
<evidence type="ECO:0000313" key="5">
    <source>
        <dbReference type="EMBL" id="SDK44806.1"/>
    </source>
</evidence>
<dbReference type="RefSeq" id="WP_043066292.1">
    <property type="nucleotide sequence ID" value="NZ_BJOA01000259.1"/>
</dbReference>
<proteinExistence type="inferred from homology"/>
<dbReference type="PATRIC" id="fig|47500.8.peg.236"/>
<evidence type="ECO:0000256" key="2">
    <source>
        <dbReference type="PIRNR" id="PIRNR016661"/>
    </source>
</evidence>
<keyword evidence="3" id="KW-1133">Transmembrane helix</keyword>
<comment type="similarity">
    <text evidence="1 2">Belongs to the BioY family.</text>
</comment>